<dbReference type="EMBL" id="BNBT01000032">
    <property type="protein sequence ID" value="GHE56428.1"/>
    <property type="molecule type" value="Genomic_DNA"/>
</dbReference>
<gene>
    <name evidence="1" type="ORF">GCM10018785_27160</name>
</gene>
<accession>A0A918ZKM1</accession>
<dbReference type="RefSeq" id="WP_190136156.1">
    <property type="nucleotide sequence ID" value="NZ_BNBT01000032.1"/>
</dbReference>
<organism evidence="1 2">
    <name type="scientific">Streptomyces longispororuber</name>
    <dbReference type="NCBI Taxonomy" id="68230"/>
    <lineage>
        <taxon>Bacteria</taxon>
        <taxon>Bacillati</taxon>
        <taxon>Actinomycetota</taxon>
        <taxon>Actinomycetes</taxon>
        <taxon>Kitasatosporales</taxon>
        <taxon>Streptomycetaceae</taxon>
        <taxon>Streptomyces</taxon>
    </lineage>
</organism>
<reference evidence="1" key="2">
    <citation type="submission" date="2020-09" db="EMBL/GenBank/DDBJ databases">
        <authorList>
            <person name="Sun Q."/>
            <person name="Ohkuma M."/>
        </authorList>
    </citation>
    <scope>NUCLEOTIDE SEQUENCE</scope>
    <source>
        <strain evidence="1">JCM 4784</strain>
    </source>
</reference>
<evidence type="ECO:0000313" key="1">
    <source>
        <dbReference type="EMBL" id="GHE56428.1"/>
    </source>
</evidence>
<dbReference type="Proteomes" id="UP000608024">
    <property type="component" value="Unassembled WGS sequence"/>
</dbReference>
<proteinExistence type="predicted"/>
<sequence>MPGKDPARSKRLTYELWSPRINGAATPRNRVVVLVDAARAHLSEDDPMWAALADQLGKYLKEKGFGS</sequence>
<reference evidence="1" key="1">
    <citation type="journal article" date="2014" name="Int. J. Syst. Evol. Microbiol.">
        <title>Complete genome sequence of Corynebacterium casei LMG S-19264T (=DSM 44701T), isolated from a smear-ripened cheese.</title>
        <authorList>
            <consortium name="US DOE Joint Genome Institute (JGI-PGF)"/>
            <person name="Walter F."/>
            <person name="Albersmeier A."/>
            <person name="Kalinowski J."/>
            <person name="Ruckert C."/>
        </authorList>
    </citation>
    <scope>NUCLEOTIDE SEQUENCE</scope>
    <source>
        <strain evidence="1">JCM 4784</strain>
    </source>
</reference>
<name>A0A918ZKM1_9ACTN</name>
<comment type="caution">
    <text evidence="1">The sequence shown here is derived from an EMBL/GenBank/DDBJ whole genome shotgun (WGS) entry which is preliminary data.</text>
</comment>
<evidence type="ECO:0000313" key="2">
    <source>
        <dbReference type="Proteomes" id="UP000608024"/>
    </source>
</evidence>
<keyword evidence="2" id="KW-1185">Reference proteome</keyword>
<dbReference type="AlphaFoldDB" id="A0A918ZKM1"/>
<protein>
    <submittedName>
        <fullName evidence="1">Uncharacterized protein</fullName>
    </submittedName>
</protein>